<dbReference type="RefSeq" id="WP_330532276.1">
    <property type="nucleotide sequence ID" value="NZ_JAZEIO010000033.1"/>
</dbReference>
<keyword evidence="2" id="KW-1185">Reference proteome</keyword>
<evidence type="ECO:0000313" key="1">
    <source>
        <dbReference type="EMBL" id="MEE4041858.1"/>
    </source>
</evidence>
<feature type="non-terminal residue" evidence="1">
    <location>
        <position position="1"/>
    </location>
</feature>
<name>A0ABU7NA76_PSEVI</name>
<sequence>LAGDAVDAVCQENRVIVHRRQAASHKNVFIQQITGCLIRGDLPGVGSKNLHARCVRCNLEPLRSPSLQS</sequence>
<dbReference type="EMBL" id="JAZEIP010000032">
    <property type="protein sequence ID" value="MEE4041858.1"/>
    <property type="molecule type" value="Genomic_DNA"/>
</dbReference>
<evidence type="ECO:0000313" key="2">
    <source>
        <dbReference type="Proteomes" id="UP001343600"/>
    </source>
</evidence>
<reference evidence="1 2" key="1">
    <citation type="submission" date="2024-01" db="EMBL/GenBank/DDBJ databases">
        <title>Characterization of Pseudomonas viridiflava in Georgia, USA.</title>
        <authorList>
            <person name="Zhao M."/>
            <person name="Dutta B."/>
        </authorList>
    </citation>
    <scope>NUCLEOTIDE SEQUENCE [LARGE SCALE GENOMIC DNA]</scope>
    <source>
        <strain evidence="1 2">21GA0539</strain>
    </source>
</reference>
<proteinExistence type="predicted"/>
<organism evidence="1 2">
    <name type="scientific">Pseudomonas viridiflava</name>
    <name type="common">Phytomonas viridiflava</name>
    <dbReference type="NCBI Taxonomy" id="33069"/>
    <lineage>
        <taxon>Bacteria</taxon>
        <taxon>Pseudomonadati</taxon>
        <taxon>Pseudomonadota</taxon>
        <taxon>Gammaproteobacteria</taxon>
        <taxon>Pseudomonadales</taxon>
        <taxon>Pseudomonadaceae</taxon>
        <taxon>Pseudomonas</taxon>
    </lineage>
</organism>
<dbReference type="Proteomes" id="UP001343600">
    <property type="component" value="Unassembled WGS sequence"/>
</dbReference>
<gene>
    <name evidence="1" type="ORF">V2I87_17335</name>
</gene>
<accession>A0ABU7NA76</accession>
<protein>
    <submittedName>
        <fullName evidence="1">Uncharacterized protein</fullName>
    </submittedName>
</protein>
<comment type="caution">
    <text evidence="1">The sequence shown here is derived from an EMBL/GenBank/DDBJ whole genome shotgun (WGS) entry which is preliminary data.</text>
</comment>